<evidence type="ECO:0000313" key="6">
    <source>
        <dbReference type="Proteomes" id="UP000475214"/>
    </source>
</evidence>
<dbReference type="InterPro" id="IPR000524">
    <property type="entry name" value="Tscrpt_reg_HTH_GntR"/>
</dbReference>
<dbReference type="Gene3D" id="1.20.120.530">
    <property type="entry name" value="GntR ligand-binding domain-like"/>
    <property type="match status" value="1"/>
</dbReference>
<dbReference type="InterPro" id="IPR036388">
    <property type="entry name" value="WH-like_DNA-bd_sf"/>
</dbReference>
<dbReference type="GO" id="GO:0003700">
    <property type="term" value="F:DNA-binding transcription factor activity"/>
    <property type="evidence" value="ECO:0007669"/>
    <property type="project" value="InterPro"/>
</dbReference>
<dbReference type="InterPro" id="IPR036390">
    <property type="entry name" value="WH_DNA-bd_sf"/>
</dbReference>
<evidence type="ECO:0000256" key="1">
    <source>
        <dbReference type="ARBA" id="ARBA00023015"/>
    </source>
</evidence>
<organism evidence="5 6">
    <name type="scientific">Phytoactinopolyspora halotolerans</name>
    <dbReference type="NCBI Taxonomy" id="1981512"/>
    <lineage>
        <taxon>Bacteria</taxon>
        <taxon>Bacillati</taxon>
        <taxon>Actinomycetota</taxon>
        <taxon>Actinomycetes</taxon>
        <taxon>Jiangellales</taxon>
        <taxon>Jiangellaceae</taxon>
        <taxon>Phytoactinopolyspora</taxon>
    </lineage>
</organism>
<evidence type="ECO:0000259" key="4">
    <source>
        <dbReference type="PROSITE" id="PS50949"/>
    </source>
</evidence>
<dbReference type="SMART" id="SM00345">
    <property type="entry name" value="HTH_GNTR"/>
    <property type="match status" value="1"/>
</dbReference>
<dbReference type="Pfam" id="PF00392">
    <property type="entry name" value="GntR"/>
    <property type="match status" value="1"/>
</dbReference>
<dbReference type="PROSITE" id="PS50949">
    <property type="entry name" value="HTH_GNTR"/>
    <property type="match status" value="1"/>
</dbReference>
<dbReference type="Gene3D" id="1.10.10.10">
    <property type="entry name" value="Winged helix-like DNA-binding domain superfamily/Winged helix DNA-binding domain"/>
    <property type="match status" value="1"/>
</dbReference>
<dbReference type="GO" id="GO:0003677">
    <property type="term" value="F:DNA binding"/>
    <property type="evidence" value="ECO:0007669"/>
    <property type="project" value="UniProtKB-KW"/>
</dbReference>
<accession>A0A6L9S2W2</accession>
<evidence type="ECO:0000313" key="5">
    <source>
        <dbReference type="EMBL" id="NED98881.1"/>
    </source>
</evidence>
<feature type="domain" description="HTH gntR-type" evidence="4">
    <location>
        <begin position="5"/>
        <end position="73"/>
    </location>
</feature>
<protein>
    <submittedName>
        <fullName evidence="5">FadR family transcriptional regulator</fullName>
    </submittedName>
</protein>
<keyword evidence="1" id="KW-0805">Transcription regulation</keyword>
<keyword evidence="2" id="KW-0238">DNA-binding</keyword>
<dbReference type="CDD" id="cd07377">
    <property type="entry name" value="WHTH_GntR"/>
    <property type="match status" value="1"/>
</dbReference>
<comment type="caution">
    <text evidence="5">The sequence shown here is derived from an EMBL/GenBank/DDBJ whole genome shotgun (WGS) entry which is preliminary data.</text>
</comment>
<dbReference type="Pfam" id="PF07729">
    <property type="entry name" value="FCD"/>
    <property type="match status" value="1"/>
</dbReference>
<dbReference type="PRINTS" id="PR00035">
    <property type="entry name" value="HTHGNTR"/>
</dbReference>
<dbReference type="SMART" id="SM00895">
    <property type="entry name" value="FCD"/>
    <property type="match status" value="1"/>
</dbReference>
<dbReference type="InterPro" id="IPR008920">
    <property type="entry name" value="TF_FadR/GntR_C"/>
</dbReference>
<sequence>MSMRRPLYQAAQQRLRDYIRDNDLRPGAALPAESDLADELGISRLSLREATKSLETLGVVRAVAGRGLFVSEFSFDAILQQLPYSFGIGGHSLIDLLQVREAIEGGLIVAVSKLVSDAELSELDALVEEMDAAHRRHQTFAEVDRRFHVRLFAPLENGLVTALLELFWDLFHRLESELPAGDHHSVEVHRDILAAIHSGDATRMTAAVHEHFSGIRKSLKRDQ</sequence>
<evidence type="ECO:0000256" key="3">
    <source>
        <dbReference type="ARBA" id="ARBA00023163"/>
    </source>
</evidence>
<dbReference type="EMBL" id="JAAGOA010000001">
    <property type="protein sequence ID" value="NED98881.1"/>
    <property type="molecule type" value="Genomic_DNA"/>
</dbReference>
<proteinExistence type="predicted"/>
<dbReference type="AlphaFoldDB" id="A0A6L9S2W2"/>
<keyword evidence="6" id="KW-1185">Reference proteome</keyword>
<dbReference type="RefSeq" id="WP_163731706.1">
    <property type="nucleotide sequence ID" value="NZ_JAAGOA010000001.1"/>
</dbReference>
<dbReference type="PANTHER" id="PTHR43537:SF5">
    <property type="entry name" value="UXU OPERON TRANSCRIPTIONAL REGULATOR"/>
    <property type="match status" value="1"/>
</dbReference>
<gene>
    <name evidence="5" type="ORF">G1H10_01705</name>
</gene>
<keyword evidence="3" id="KW-0804">Transcription</keyword>
<name>A0A6L9S2W2_9ACTN</name>
<dbReference type="SUPFAM" id="SSF48008">
    <property type="entry name" value="GntR ligand-binding domain-like"/>
    <property type="match status" value="1"/>
</dbReference>
<reference evidence="5 6" key="1">
    <citation type="submission" date="2020-02" db="EMBL/GenBank/DDBJ databases">
        <authorList>
            <person name="Li X.-J."/>
            <person name="Han X.-M."/>
        </authorList>
    </citation>
    <scope>NUCLEOTIDE SEQUENCE [LARGE SCALE GENOMIC DNA]</scope>
    <source>
        <strain evidence="5 6">CCTCC AB 2017055</strain>
    </source>
</reference>
<dbReference type="Proteomes" id="UP000475214">
    <property type="component" value="Unassembled WGS sequence"/>
</dbReference>
<dbReference type="SUPFAM" id="SSF46785">
    <property type="entry name" value="Winged helix' DNA-binding domain"/>
    <property type="match status" value="1"/>
</dbReference>
<evidence type="ECO:0000256" key="2">
    <source>
        <dbReference type="ARBA" id="ARBA00023125"/>
    </source>
</evidence>
<dbReference type="PANTHER" id="PTHR43537">
    <property type="entry name" value="TRANSCRIPTIONAL REGULATOR, GNTR FAMILY"/>
    <property type="match status" value="1"/>
</dbReference>
<dbReference type="InterPro" id="IPR011711">
    <property type="entry name" value="GntR_C"/>
</dbReference>